<dbReference type="InterPro" id="IPR006427">
    <property type="entry name" value="Portal_HK97"/>
</dbReference>
<organism evidence="1 2">
    <name type="scientific">Bacillus seohaeanensis</name>
    <dbReference type="NCBI Taxonomy" id="284580"/>
    <lineage>
        <taxon>Bacteria</taxon>
        <taxon>Bacillati</taxon>
        <taxon>Bacillota</taxon>
        <taxon>Bacilli</taxon>
        <taxon>Bacillales</taxon>
        <taxon>Bacillaceae</taxon>
        <taxon>Bacillus</taxon>
    </lineage>
</organism>
<comment type="caution">
    <text evidence="1">The sequence shown here is derived from an EMBL/GenBank/DDBJ whole genome shotgun (WGS) entry which is preliminary data.</text>
</comment>
<name>A0ABW5RRA1_9BACI</name>
<protein>
    <submittedName>
        <fullName evidence="1">Phage portal protein</fullName>
    </submittedName>
</protein>
<evidence type="ECO:0000313" key="1">
    <source>
        <dbReference type="EMBL" id="MFD2681208.1"/>
    </source>
</evidence>
<sequence>MLFRRAEKRDYTFTLADEEAAKILGIELDGISVDKAKEATFFTCLRILSDTISKLPLKLHQETGNGTRKATDHYLYNLLKLRPNEYMSSSTFFKAVEWNRLYYGHSIVYIDTIKAGRHAGRVKGLYPLDMDKVEIWVDDKGVIDRNNAIWYIYNTLHGQMKLKHDEVLHFFGMTKDGIQGMAVKDYLKTLVENAQGGQSYVNEYFKNGLFAKGILQYTSQINPEDEVRMKERFQRMASGVKNSGSILPVPLGFQFQSINSTMADSQFLELNQLSMQQIAAAFGVKMHQINSLDRATHSNIAEQQKEFYVDTLQSILVMYEQELSWKLCTKKERNEGYFWRFNVDSILRSSPKERAEYLKIMGESGYISRNEGREQENLPRVDDKNADTLILNGNAIPIDMVGEQYIKETSPKGGEDNE</sequence>
<dbReference type="Proteomes" id="UP001597506">
    <property type="component" value="Unassembled WGS sequence"/>
</dbReference>
<gene>
    <name evidence="1" type="ORF">ACFSUL_10680</name>
</gene>
<evidence type="ECO:0000313" key="2">
    <source>
        <dbReference type="Proteomes" id="UP001597506"/>
    </source>
</evidence>
<dbReference type="InterPro" id="IPR006944">
    <property type="entry name" value="Phage/GTA_portal"/>
</dbReference>
<dbReference type="Pfam" id="PF04860">
    <property type="entry name" value="Phage_portal"/>
    <property type="match status" value="1"/>
</dbReference>
<accession>A0ABW5RRA1</accession>
<proteinExistence type="predicted"/>
<keyword evidence="2" id="KW-1185">Reference proteome</keyword>
<dbReference type="EMBL" id="JBHUMF010000026">
    <property type="protein sequence ID" value="MFD2681208.1"/>
    <property type="molecule type" value="Genomic_DNA"/>
</dbReference>
<reference evidence="2" key="1">
    <citation type="journal article" date="2019" name="Int. J. Syst. Evol. Microbiol.">
        <title>The Global Catalogue of Microorganisms (GCM) 10K type strain sequencing project: providing services to taxonomists for standard genome sequencing and annotation.</title>
        <authorList>
            <consortium name="The Broad Institute Genomics Platform"/>
            <consortium name="The Broad Institute Genome Sequencing Center for Infectious Disease"/>
            <person name="Wu L."/>
            <person name="Ma J."/>
        </authorList>
    </citation>
    <scope>NUCLEOTIDE SEQUENCE [LARGE SCALE GENOMIC DNA]</scope>
    <source>
        <strain evidence="2">KCTC 3913</strain>
    </source>
</reference>
<dbReference type="NCBIfam" id="TIGR01537">
    <property type="entry name" value="portal_HK97"/>
    <property type="match status" value="1"/>
</dbReference>
<dbReference type="RefSeq" id="WP_377935216.1">
    <property type="nucleotide sequence ID" value="NZ_JBHUMF010000026.1"/>
</dbReference>